<sequence length="257" mass="27910">MPPPPPPSPAASSSSTGSASARSPREMSDFLIGSGFERLLNQLAQIETGGLARTRDNPPASKTAIESMLVDAVNAARGATDSHCSVCKEPPSSSSPRHARCPSTTSTTPTASCPGSRSATPARSAATRCPPTRCAQGRGPPARGRRGGGRRRPHHLEAPRRRLRGRQVRRREEAREEGAPRRVHGDGRWIQQRRPLHGDGRHHEHPAQRLRLPRPPNIIRCRSSTTQRPTGALSHGSRNRSTSWRPEDGHADAMVQR</sequence>
<name>A0A8T0VXU3_PANVG</name>
<evidence type="ECO:0000256" key="1">
    <source>
        <dbReference type="SAM" id="MobiDB-lite"/>
    </source>
</evidence>
<feature type="region of interest" description="Disordered" evidence="1">
    <location>
        <begin position="79"/>
        <end position="257"/>
    </location>
</feature>
<reference evidence="2" key="1">
    <citation type="submission" date="2020-05" db="EMBL/GenBank/DDBJ databases">
        <title>WGS assembly of Panicum virgatum.</title>
        <authorList>
            <person name="Lovell J.T."/>
            <person name="Jenkins J."/>
            <person name="Shu S."/>
            <person name="Juenger T.E."/>
            <person name="Schmutz J."/>
        </authorList>
    </citation>
    <scope>NUCLEOTIDE SEQUENCE</scope>
    <source>
        <strain evidence="2">AP13</strain>
    </source>
</reference>
<keyword evidence="3" id="KW-1185">Reference proteome</keyword>
<gene>
    <name evidence="2" type="ORF">PVAP13_2KG042316</name>
</gene>
<feature type="compositionally biased region" description="Basic and acidic residues" evidence="1">
    <location>
        <begin position="196"/>
        <end position="207"/>
    </location>
</feature>
<feature type="compositionally biased region" description="Basic and acidic residues" evidence="1">
    <location>
        <begin position="170"/>
        <end position="187"/>
    </location>
</feature>
<dbReference type="EMBL" id="CM029039">
    <property type="protein sequence ID" value="KAG2639785.1"/>
    <property type="molecule type" value="Genomic_DNA"/>
</dbReference>
<accession>A0A8T0VXU3</accession>
<feature type="compositionally biased region" description="Low complexity" evidence="1">
    <location>
        <begin position="10"/>
        <end position="22"/>
    </location>
</feature>
<comment type="caution">
    <text evidence="2">The sequence shown here is derived from an EMBL/GenBank/DDBJ whole genome shotgun (WGS) entry which is preliminary data.</text>
</comment>
<proteinExistence type="predicted"/>
<organism evidence="2 3">
    <name type="scientific">Panicum virgatum</name>
    <name type="common">Blackwell switchgrass</name>
    <dbReference type="NCBI Taxonomy" id="38727"/>
    <lineage>
        <taxon>Eukaryota</taxon>
        <taxon>Viridiplantae</taxon>
        <taxon>Streptophyta</taxon>
        <taxon>Embryophyta</taxon>
        <taxon>Tracheophyta</taxon>
        <taxon>Spermatophyta</taxon>
        <taxon>Magnoliopsida</taxon>
        <taxon>Liliopsida</taxon>
        <taxon>Poales</taxon>
        <taxon>Poaceae</taxon>
        <taxon>PACMAD clade</taxon>
        <taxon>Panicoideae</taxon>
        <taxon>Panicodae</taxon>
        <taxon>Paniceae</taxon>
        <taxon>Panicinae</taxon>
        <taxon>Panicum</taxon>
        <taxon>Panicum sect. Hiantes</taxon>
    </lineage>
</organism>
<dbReference type="AlphaFoldDB" id="A0A8T0VXU3"/>
<evidence type="ECO:0000313" key="2">
    <source>
        <dbReference type="EMBL" id="KAG2639785.1"/>
    </source>
</evidence>
<protein>
    <submittedName>
        <fullName evidence="2">Uncharacterized protein</fullName>
    </submittedName>
</protein>
<feature type="compositionally biased region" description="Low complexity" evidence="1">
    <location>
        <begin position="102"/>
        <end position="142"/>
    </location>
</feature>
<dbReference type="Proteomes" id="UP000823388">
    <property type="component" value="Chromosome 2K"/>
</dbReference>
<feature type="compositionally biased region" description="Basic residues" evidence="1">
    <location>
        <begin position="143"/>
        <end position="154"/>
    </location>
</feature>
<evidence type="ECO:0000313" key="3">
    <source>
        <dbReference type="Proteomes" id="UP000823388"/>
    </source>
</evidence>
<feature type="region of interest" description="Disordered" evidence="1">
    <location>
        <begin position="1"/>
        <end position="28"/>
    </location>
</feature>